<evidence type="ECO:0000256" key="5">
    <source>
        <dbReference type="ARBA" id="ARBA00023002"/>
    </source>
</evidence>
<sequence length="395" mass="41078">MPSTSTLTGTVLRPGDPGYDVERRGFQAAHAHRPDLVVAARSAADVRAAVRHAAGHDLPLAVQSSGHGLAAPLDGGLLISTRHMRKVTVDPAARRAHAEAGATWGDVVAAAAPHGLAPLSGSSPGVGVVGYLLGGGFGLLGRTFGFAADRVRRVEGVTAAGDPVHLDGLPARGDGTVVTAVETELVELAGIWGGSLALEVTPAVLDGWAAWSADLPEEVTTGISLVPFADDPALPPPLRGRHVAMIAVASTVDAEDLARPLRDLGPVLHESLGRLPAVRSHTIHHDPTEPEPYVGDAHLLRSLDRQGLRSIPELTGPTAAVPSVVEVRRLGGAYSRGRTVPATFREAGYLLRAITVLDGPAEAAARALHRDLFRPFGSDVLGRAWTFAYGLARPN</sequence>
<evidence type="ECO:0000256" key="2">
    <source>
        <dbReference type="ARBA" id="ARBA00005466"/>
    </source>
</evidence>
<keyword evidence="8" id="KW-1185">Reference proteome</keyword>
<evidence type="ECO:0000256" key="1">
    <source>
        <dbReference type="ARBA" id="ARBA00001974"/>
    </source>
</evidence>
<dbReference type="InterPro" id="IPR036318">
    <property type="entry name" value="FAD-bd_PCMH-like_sf"/>
</dbReference>
<dbReference type="SUPFAM" id="SSF56176">
    <property type="entry name" value="FAD-binding/transporter-associated domain-like"/>
    <property type="match status" value="1"/>
</dbReference>
<evidence type="ECO:0000256" key="3">
    <source>
        <dbReference type="ARBA" id="ARBA00022630"/>
    </source>
</evidence>
<evidence type="ECO:0000313" key="8">
    <source>
        <dbReference type="Proteomes" id="UP001500325"/>
    </source>
</evidence>
<reference evidence="8" key="1">
    <citation type="journal article" date="2019" name="Int. J. Syst. Evol. Microbiol.">
        <title>The Global Catalogue of Microorganisms (GCM) 10K type strain sequencing project: providing services to taxonomists for standard genome sequencing and annotation.</title>
        <authorList>
            <consortium name="The Broad Institute Genomics Platform"/>
            <consortium name="The Broad Institute Genome Sequencing Center for Infectious Disease"/>
            <person name="Wu L."/>
            <person name="Ma J."/>
        </authorList>
    </citation>
    <scope>NUCLEOTIDE SEQUENCE [LARGE SCALE GENOMIC DNA]</scope>
    <source>
        <strain evidence="8">JCM 18055</strain>
    </source>
</reference>
<comment type="caution">
    <text evidence="7">The sequence shown here is derived from an EMBL/GenBank/DDBJ whole genome shotgun (WGS) entry which is preliminary data.</text>
</comment>
<gene>
    <name evidence="7" type="ORF">GCM10023215_11000</name>
</gene>
<dbReference type="Gene3D" id="3.40.462.20">
    <property type="match status" value="1"/>
</dbReference>
<evidence type="ECO:0000259" key="6">
    <source>
        <dbReference type="PROSITE" id="PS51387"/>
    </source>
</evidence>
<dbReference type="PANTHER" id="PTHR42973">
    <property type="entry name" value="BINDING OXIDOREDUCTASE, PUTATIVE (AFU_ORTHOLOGUE AFUA_1G17690)-RELATED"/>
    <property type="match status" value="1"/>
</dbReference>
<protein>
    <submittedName>
        <fullName evidence="7">FAD-binding oxidoreductase</fullName>
    </submittedName>
</protein>
<dbReference type="PROSITE" id="PS51387">
    <property type="entry name" value="FAD_PCMH"/>
    <property type="match status" value="1"/>
</dbReference>
<dbReference type="InterPro" id="IPR006093">
    <property type="entry name" value="Oxy_OxRdtase_FAD_BS"/>
</dbReference>
<dbReference type="Proteomes" id="UP001500325">
    <property type="component" value="Unassembled WGS sequence"/>
</dbReference>
<dbReference type="InterPro" id="IPR006094">
    <property type="entry name" value="Oxid_FAD_bind_N"/>
</dbReference>
<evidence type="ECO:0000313" key="7">
    <source>
        <dbReference type="EMBL" id="GAA4679632.1"/>
    </source>
</evidence>
<dbReference type="PROSITE" id="PS00862">
    <property type="entry name" value="OX2_COVAL_FAD"/>
    <property type="match status" value="1"/>
</dbReference>
<feature type="domain" description="FAD-binding PCMH-type" evidence="6">
    <location>
        <begin position="30"/>
        <end position="207"/>
    </location>
</feature>
<dbReference type="InterPro" id="IPR016166">
    <property type="entry name" value="FAD-bd_PCMH"/>
</dbReference>
<evidence type="ECO:0000256" key="4">
    <source>
        <dbReference type="ARBA" id="ARBA00022827"/>
    </source>
</evidence>
<dbReference type="InterPro" id="IPR050416">
    <property type="entry name" value="FAD-linked_Oxidoreductase"/>
</dbReference>
<proteinExistence type="inferred from homology"/>
<organism evidence="7 8">
    <name type="scientific">Pseudonocardia yuanmonensis</name>
    <dbReference type="NCBI Taxonomy" id="1095914"/>
    <lineage>
        <taxon>Bacteria</taxon>
        <taxon>Bacillati</taxon>
        <taxon>Actinomycetota</taxon>
        <taxon>Actinomycetes</taxon>
        <taxon>Pseudonocardiales</taxon>
        <taxon>Pseudonocardiaceae</taxon>
        <taxon>Pseudonocardia</taxon>
    </lineage>
</organism>
<dbReference type="PANTHER" id="PTHR42973:SF39">
    <property type="entry name" value="FAD-BINDING PCMH-TYPE DOMAIN-CONTAINING PROTEIN"/>
    <property type="match status" value="1"/>
</dbReference>
<dbReference type="RefSeq" id="WP_345378775.1">
    <property type="nucleotide sequence ID" value="NZ_BAABIC010000003.1"/>
</dbReference>
<keyword evidence="5" id="KW-0560">Oxidoreductase</keyword>
<dbReference type="InterPro" id="IPR016169">
    <property type="entry name" value="FAD-bd_PCMH_sub2"/>
</dbReference>
<keyword evidence="3" id="KW-0285">Flavoprotein</keyword>
<comment type="similarity">
    <text evidence="2">Belongs to the oxygen-dependent FAD-linked oxidoreductase family.</text>
</comment>
<accession>A0ABP8W524</accession>
<comment type="cofactor">
    <cofactor evidence="1">
        <name>FAD</name>
        <dbReference type="ChEBI" id="CHEBI:57692"/>
    </cofactor>
</comment>
<dbReference type="Pfam" id="PF01565">
    <property type="entry name" value="FAD_binding_4"/>
    <property type="match status" value="1"/>
</dbReference>
<dbReference type="EMBL" id="BAABIC010000003">
    <property type="protein sequence ID" value="GAA4679632.1"/>
    <property type="molecule type" value="Genomic_DNA"/>
</dbReference>
<dbReference type="Gene3D" id="3.30.465.10">
    <property type="match status" value="1"/>
</dbReference>
<keyword evidence="4" id="KW-0274">FAD</keyword>
<name>A0ABP8W524_9PSEU</name>